<dbReference type="EMBL" id="JAIWYP010000001">
    <property type="protein sequence ID" value="KAH3879735.1"/>
    <property type="molecule type" value="Genomic_DNA"/>
</dbReference>
<feature type="signal peptide" evidence="1">
    <location>
        <begin position="1"/>
        <end position="28"/>
    </location>
</feature>
<comment type="caution">
    <text evidence="2">The sequence shown here is derived from an EMBL/GenBank/DDBJ whole genome shotgun (WGS) entry which is preliminary data.</text>
</comment>
<gene>
    <name evidence="2" type="ORF">DPMN_003641</name>
</gene>
<organism evidence="2 3">
    <name type="scientific">Dreissena polymorpha</name>
    <name type="common">Zebra mussel</name>
    <name type="synonym">Mytilus polymorpha</name>
    <dbReference type="NCBI Taxonomy" id="45954"/>
    <lineage>
        <taxon>Eukaryota</taxon>
        <taxon>Metazoa</taxon>
        <taxon>Spiralia</taxon>
        <taxon>Lophotrochozoa</taxon>
        <taxon>Mollusca</taxon>
        <taxon>Bivalvia</taxon>
        <taxon>Autobranchia</taxon>
        <taxon>Heteroconchia</taxon>
        <taxon>Euheterodonta</taxon>
        <taxon>Imparidentia</taxon>
        <taxon>Neoheterodontei</taxon>
        <taxon>Myida</taxon>
        <taxon>Dreissenoidea</taxon>
        <taxon>Dreissenidae</taxon>
        <taxon>Dreissena</taxon>
    </lineage>
</organism>
<proteinExistence type="predicted"/>
<evidence type="ECO:0000313" key="3">
    <source>
        <dbReference type="Proteomes" id="UP000828390"/>
    </source>
</evidence>
<keyword evidence="1" id="KW-0732">Signal</keyword>
<accession>A0A9D4RUX5</accession>
<evidence type="ECO:0000313" key="2">
    <source>
        <dbReference type="EMBL" id="KAH3879735.1"/>
    </source>
</evidence>
<sequence length="79" mass="8758">MTWPPCSSAPPSHLSLCLPVLHLFFCRTRQPVPDKFQAEIKVGEPIPANSPAGRQFVHDEGIHYATVQKKPEEVSPVVL</sequence>
<reference evidence="2" key="2">
    <citation type="submission" date="2020-11" db="EMBL/GenBank/DDBJ databases">
        <authorList>
            <person name="McCartney M.A."/>
            <person name="Auch B."/>
            <person name="Kono T."/>
            <person name="Mallez S."/>
            <person name="Becker A."/>
            <person name="Gohl D.M."/>
            <person name="Silverstein K.A.T."/>
            <person name="Koren S."/>
            <person name="Bechman K.B."/>
            <person name="Herman A."/>
            <person name="Abrahante J.E."/>
            <person name="Garbe J."/>
        </authorList>
    </citation>
    <scope>NUCLEOTIDE SEQUENCE</scope>
    <source>
        <strain evidence="2">Duluth1</strain>
        <tissue evidence="2">Whole animal</tissue>
    </source>
</reference>
<reference evidence="2" key="1">
    <citation type="journal article" date="2019" name="bioRxiv">
        <title>The Genome of the Zebra Mussel, Dreissena polymorpha: A Resource for Invasive Species Research.</title>
        <authorList>
            <person name="McCartney M.A."/>
            <person name="Auch B."/>
            <person name="Kono T."/>
            <person name="Mallez S."/>
            <person name="Zhang Y."/>
            <person name="Obille A."/>
            <person name="Becker A."/>
            <person name="Abrahante J.E."/>
            <person name="Garbe J."/>
            <person name="Badalamenti J.P."/>
            <person name="Herman A."/>
            <person name="Mangelson H."/>
            <person name="Liachko I."/>
            <person name="Sullivan S."/>
            <person name="Sone E.D."/>
            <person name="Koren S."/>
            <person name="Silverstein K.A.T."/>
            <person name="Beckman K.B."/>
            <person name="Gohl D.M."/>
        </authorList>
    </citation>
    <scope>NUCLEOTIDE SEQUENCE</scope>
    <source>
        <strain evidence="2">Duluth1</strain>
        <tissue evidence="2">Whole animal</tissue>
    </source>
</reference>
<name>A0A9D4RUX5_DREPO</name>
<dbReference type="AlphaFoldDB" id="A0A9D4RUX5"/>
<feature type="chain" id="PRO_5039719490" evidence="1">
    <location>
        <begin position="29"/>
        <end position="79"/>
    </location>
</feature>
<dbReference type="Proteomes" id="UP000828390">
    <property type="component" value="Unassembled WGS sequence"/>
</dbReference>
<protein>
    <submittedName>
        <fullName evidence="2">Uncharacterized protein</fullName>
    </submittedName>
</protein>
<keyword evidence="3" id="KW-1185">Reference proteome</keyword>
<evidence type="ECO:0000256" key="1">
    <source>
        <dbReference type="SAM" id="SignalP"/>
    </source>
</evidence>